<keyword evidence="8" id="KW-1185">Reference proteome</keyword>
<dbReference type="PANTHER" id="PTHR30055">
    <property type="entry name" value="HTH-TYPE TRANSCRIPTIONAL REGULATOR RUTR"/>
    <property type="match status" value="1"/>
</dbReference>
<evidence type="ECO:0000313" key="8">
    <source>
        <dbReference type="Proteomes" id="UP000781710"/>
    </source>
</evidence>
<evidence type="ECO:0000313" key="7">
    <source>
        <dbReference type="EMBL" id="KAF1724040.1"/>
    </source>
</evidence>
<feature type="region of interest" description="Disordered" evidence="5">
    <location>
        <begin position="1"/>
        <end position="35"/>
    </location>
</feature>
<accession>A0ABQ6ZEZ5</accession>
<dbReference type="PROSITE" id="PS50977">
    <property type="entry name" value="HTH_TETR_2"/>
    <property type="match status" value="1"/>
</dbReference>
<organism evidence="7 8">
    <name type="scientific">Pseudoxanthomonas japonensis</name>
    <dbReference type="NCBI Taxonomy" id="69284"/>
    <lineage>
        <taxon>Bacteria</taxon>
        <taxon>Pseudomonadati</taxon>
        <taxon>Pseudomonadota</taxon>
        <taxon>Gammaproteobacteria</taxon>
        <taxon>Lysobacterales</taxon>
        <taxon>Lysobacteraceae</taxon>
        <taxon>Pseudoxanthomonas</taxon>
    </lineage>
</organism>
<dbReference type="EMBL" id="PDWW01000021">
    <property type="protein sequence ID" value="KAF1724040.1"/>
    <property type="molecule type" value="Genomic_DNA"/>
</dbReference>
<evidence type="ECO:0000256" key="5">
    <source>
        <dbReference type="SAM" id="MobiDB-lite"/>
    </source>
</evidence>
<dbReference type="InterPro" id="IPR009057">
    <property type="entry name" value="Homeodomain-like_sf"/>
</dbReference>
<comment type="caution">
    <text evidence="7">The sequence shown here is derived from an EMBL/GenBank/DDBJ whole genome shotgun (WGS) entry which is preliminary data.</text>
</comment>
<evidence type="ECO:0000259" key="6">
    <source>
        <dbReference type="PROSITE" id="PS50977"/>
    </source>
</evidence>
<feature type="DNA-binding region" description="H-T-H motif" evidence="4">
    <location>
        <begin position="56"/>
        <end position="75"/>
    </location>
</feature>
<reference evidence="7 8" key="1">
    <citation type="submission" date="2017-10" db="EMBL/GenBank/DDBJ databases">
        <title>Whole genome sequencing of members of genus Pseudoxanthomonas.</title>
        <authorList>
            <person name="Kumar S."/>
            <person name="Bansal K."/>
            <person name="Kaur A."/>
            <person name="Patil P."/>
            <person name="Sharma S."/>
            <person name="Patil P.B."/>
        </authorList>
    </citation>
    <scope>NUCLEOTIDE SEQUENCE [LARGE SCALE GENOMIC DNA]</scope>
    <source>
        <strain evidence="7 8">DSM 17109</strain>
    </source>
</reference>
<name>A0ABQ6ZEZ5_9GAMM</name>
<dbReference type="Pfam" id="PF00440">
    <property type="entry name" value="TetR_N"/>
    <property type="match status" value="1"/>
</dbReference>
<protein>
    <recommendedName>
        <fullName evidence="6">HTH tetR-type domain-containing protein</fullName>
    </recommendedName>
</protein>
<dbReference type="SUPFAM" id="SSF46689">
    <property type="entry name" value="Homeodomain-like"/>
    <property type="match status" value="1"/>
</dbReference>
<dbReference type="PRINTS" id="PR00455">
    <property type="entry name" value="HTHTETR"/>
</dbReference>
<dbReference type="Gene3D" id="1.10.357.10">
    <property type="entry name" value="Tetracycline Repressor, domain 2"/>
    <property type="match status" value="1"/>
</dbReference>
<feature type="compositionally biased region" description="Basic residues" evidence="5">
    <location>
        <begin position="14"/>
        <end position="30"/>
    </location>
</feature>
<keyword evidence="1" id="KW-0805">Transcription regulation</keyword>
<dbReference type="Proteomes" id="UP000781710">
    <property type="component" value="Unassembled WGS sequence"/>
</dbReference>
<proteinExistence type="predicted"/>
<feature type="domain" description="HTH tetR-type" evidence="6">
    <location>
        <begin position="33"/>
        <end position="93"/>
    </location>
</feature>
<dbReference type="PANTHER" id="PTHR30055:SF240">
    <property type="entry name" value="HTH-TYPE TRANSCRIPTIONAL REGULATOR ACRR"/>
    <property type="match status" value="1"/>
</dbReference>
<dbReference type="InterPro" id="IPR050109">
    <property type="entry name" value="HTH-type_TetR-like_transc_reg"/>
</dbReference>
<evidence type="ECO:0000256" key="2">
    <source>
        <dbReference type="ARBA" id="ARBA00023125"/>
    </source>
</evidence>
<evidence type="ECO:0000256" key="1">
    <source>
        <dbReference type="ARBA" id="ARBA00023015"/>
    </source>
</evidence>
<evidence type="ECO:0000256" key="3">
    <source>
        <dbReference type="ARBA" id="ARBA00023163"/>
    </source>
</evidence>
<sequence length="216" mass="24384">MDWKGSSPRQQRSPAKRRLPVSHSPTHKRRTSQETREAVLAAARRLFFTKGFDQTTLMDLGEETGLSARGVILHFETKADIIATLLIRDYTARKAPMVERPQGSTHAQRILDFYFWMAREDAANFIAFPALWSVSARWSPAVETEMNTALRRMREPVRLELSRGMGAGEFRGLDIQHADEMIWQSYQHGLRAVSVNGGTPAMAVPQVFKTLEALSA</sequence>
<keyword evidence="2 4" id="KW-0238">DNA-binding</keyword>
<keyword evidence="3" id="KW-0804">Transcription</keyword>
<gene>
    <name evidence="7" type="ORF">CSC78_13915</name>
</gene>
<evidence type="ECO:0000256" key="4">
    <source>
        <dbReference type="PROSITE-ProRule" id="PRU00335"/>
    </source>
</evidence>
<dbReference type="InterPro" id="IPR001647">
    <property type="entry name" value="HTH_TetR"/>
</dbReference>